<feature type="region of interest" description="Disordered" evidence="1">
    <location>
        <begin position="56"/>
        <end position="97"/>
    </location>
</feature>
<evidence type="ECO:0000313" key="4">
    <source>
        <dbReference type="Proteomes" id="UP000054564"/>
    </source>
</evidence>
<name>A0A0L0URQ4_9BASI</name>
<dbReference type="Proteomes" id="UP000054564">
    <property type="component" value="Unassembled WGS sequence"/>
</dbReference>
<reference evidence="4" key="1">
    <citation type="submission" date="2014-03" db="EMBL/GenBank/DDBJ databases">
        <title>The Genome Sequence of Puccinia striiformis f. sp. tritici PST-78.</title>
        <authorList>
            <consortium name="The Broad Institute Genome Sequencing Platform"/>
            <person name="Cuomo C."/>
            <person name="Hulbert S."/>
            <person name="Chen X."/>
            <person name="Walker B."/>
            <person name="Young S.K."/>
            <person name="Zeng Q."/>
            <person name="Gargeya S."/>
            <person name="Fitzgerald M."/>
            <person name="Haas B."/>
            <person name="Abouelleil A."/>
            <person name="Alvarado L."/>
            <person name="Arachchi H.M."/>
            <person name="Berlin A.M."/>
            <person name="Chapman S.B."/>
            <person name="Goldberg J."/>
            <person name="Griggs A."/>
            <person name="Gujja S."/>
            <person name="Hansen M."/>
            <person name="Howarth C."/>
            <person name="Imamovic A."/>
            <person name="Larimer J."/>
            <person name="McCowan C."/>
            <person name="Montmayeur A."/>
            <person name="Murphy C."/>
            <person name="Neiman D."/>
            <person name="Pearson M."/>
            <person name="Priest M."/>
            <person name="Roberts A."/>
            <person name="Saif S."/>
            <person name="Shea T."/>
            <person name="Sisk P."/>
            <person name="Sykes S."/>
            <person name="Wortman J."/>
            <person name="Nusbaum C."/>
            <person name="Birren B."/>
        </authorList>
    </citation>
    <scope>NUCLEOTIDE SEQUENCE [LARGE SCALE GENOMIC DNA]</scope>
    <source>
        <strain evidence="4">race PST-78</strain>
    </source>
</reference>
<organism evidence="3 4">
    <name type="scientific">Puccinia striiformis f. sp. tritici PST-78</name>
    <dbReference type="NCBI Taxonomy" id="1165861"/>
    <lineage>
        <taxon>Eukaryota</taxon>
        <taxon>Fungi</taxon>
        <taxon>Dikarya</taxon>
        <taxon>Basidiomycota</taxon>
        <taxon>Pucciniomycotina</taxon>
        <taxon>Pucciniomycetes</taxon>
        <taxon>Pucciniales</taxon>
        <taxon>Pucciniaceae</taxon>
        <taxon>Puccinia</taxon>
    </lineage>
</organism>
<dbReference type="EMBL" id="AJIL01000310">
    <property type="protein sequence ID" value="KNE89650.1"/>
    <property type="molecule type" value="Genomic_DNA"/>
</dbReference>
<keyword evidence="4" id="KW-1185">Reference proteome</keyword>
<evidence type="ECO:0000256" key="1">
    <source>
        <dbReference type="SAM" id="MobiDB-lite"/>
    </source>
</evidence>
<evidence type="ECO:0000256" key="2">
    <source>
        <dbReference type="SAM" id="SignalP"/>
    </source>
</evidence>
<proteinExistence type="predicted"/>
<keyword evidence="2" id="KW-0732">Signal</keyword>
<comment type="caution">
    <text evidence="3">The sequence shown here is derived from an EMBL/GenBank/DDBJ whole genome shotgun (WGS) entry which is preliminary data.</text>
</comment>
<feature type="signal peptide" evidence="2">
    <location>
        <begin position="1"/>
        <end position="21"/>
    </location>
</feature>
<sequence length="362" mass="40964">MTRRGLIFLNLAFCAIQLVNAGLWKETPGRLGARNSGETSGISDWVSNAKRKNLCSSAASSQGSSPRQSEGDTVGEVSSLQKRPEAARPYRQPPRVDDEVAYSVINPQGKRTFSQFYEPIAPKPSRVHETLQMQPPPKRTRQVYFQPEATQNERAIHRLAGIGYNRMESWQHQLLTKVKQPRSEFDIEESCRRQFPSTSKIFKRVVLRGQPESENPTIGLRASTFADRIDLILQALDTLLGVLESDPYARKMLDIDGETGEQLVAWFRSLLTQSPERFLPPASQDLYSNPQHYLASKFMTSMYKISKPEATTTAISLLAYFFEEKRIPDLNAEVKSWDMAVKEYQKLILEAVGRMPKPPGIK</sequence>
<gene>
    <name evidence="3" type="ORF">PSTG_16876</name>
</gene>
<feature type="compositionally biased region" description="Basic and acidic residues" evidence="1">
    <location>
        <begin position="82"/>
        <end position="97"/>
    </location>
</feature>
<evidence type="ECO:0000313" key="3">
    <source>
        <dbReference type="EMBL" id="KNE89650.1"/>
    </source>
</evidence>
<protein>
    <submittedName>
        <fullName evidence="3">Uncharacterized protein</fullName>
    </submittedName>
</protein>
<feature type="chain" id="PRO_5005549231" evidence="2">
    <location>
        <begin position="22"/>
        <end position="362"/>
    </location>
</feature>
<accession>A0A0L0URQ4</accession>
<dbReference type="AlphaFoldDB" id="A0A0L0URQ4"/>
<feature type="compositionally biased region" description="Low complexity" evidence="1">
    <location>
        <begin position="56"/>
        <end position="68"/>
    </location>
</feature>